<protein>
    <submittedName>
        <fullName evidence="1">Uncharacterized protein</fullName>
    </submittedName>
</protein>
<dbReference type="EMBL" id="LAZR01033761">
    <property type="protein sequence ID" value="KKL47175.1"/>
    <property type="molecule type" value="Genomic_DNA"/>
</dbReference>
<dbReference type="AlphaFoldDB" id="A0A0F9EQJ7"/>
<organism evidence="1">
    <name type="scientific">marine sediment metagenome</name>
    <dbReference type="NCBI Taxonomy" id="412755"/>
    <lineage>
        <taxon>unclassified sequences</taxon>
        <taxon>metagenomes</taxon>
        <taxon>ecological metagenomes</taxon>
    </lineage>
</organism>
<comment type="caution">
    <text evidence="1">The sequence shown here is derived from an EMBL/GenBank/DDBJ whole genome shotgun (WGS) entry which is preliminary data.</text>
</comment>
<proteinExistence type="predicted"/>
<sequence>MTPLEIHCLLEIYALANPEKDGHSQHSMALTPLAQGGLIEKAPHQVPEEYQWVITDKGKAHVEHLC</sequence>
<evidence type="ECO:0000313" key="1">
    <source>
        <dbReference type="EMBL" id="KKL47175.1"/>
    </source>
</evidence>
<reference evidence="1" key="1">
    <citation type="journal article" date="2015" name="Nature">
        <title>Complex archaea that bridge the gap between prokaryotes and eukaryotes.</title>
        <authorList>
            <person name="Spang A."/>
            <person name="Saw J.H."/>
            <person name="Jorgensen S.L."/>
            <person name="Zaremba-Niedzwiedzka K."/>
            <person name="Martijn J."/>
            <person name="Lind A.E."/>
            <person name="van Eijk R."/>
            <person name="Schleper C."/>
            <person name="Guy L."/>
            <person name="Ettema T.J."/>
        </authorList>
    </citation>
    <scope>NUCLEOTIDE SEQUENCE</scope>
</reference>
<gene>
    <name evidence="1" type="ORF">LCGC14_2338120</name>
</gene>
<feature type="non-terminal residue" evidence="1">
    <location>
        <position position="66"/>
    </location>
</feature>
<name>A0A0F9EQJ7_9ZZZZ</name>
<accession>A0A0F9EQJ7</accession>